<reference evidence="2" key="1">
    <citation type="submission" date="2021-11" db="EMBL/GenBank/DDBJ databases">
        <title>Purpureocillium_takamizusanense_genome.</title>
        <authorList>
            <person name="Nguyen N.-H."/>
        </authorList>
    </citation>
    <scope>NUCLEOTIDE SEQUENCE</scope>
    <source>
        <strain evidence="2">PT3</strain>
    </source>
</reference>
<gene>
    <name evidence="2" type="ORF">JDV02_007188</name>
</gene>
<sequence length="106" mass="11679">MHPSPDQSGRATATSDDSSPIAVTTAGRLPHHHRPPHLLTRSRRLRAFSHALDGHDGEQHSSTLASSLSRFRQLSEHAISPHTDRPSYPTILAAASLRRPTFTVQY</sequence>
<keyword evidence="3" id="KW-1185">Reference proteome</keyword>
<dbReference type="AlphaFoldDB" id="A0A9Q8QK54"/>
<dbReference type="GeneID" id="72069137"/>
<dbReference type="RefSeq" id="XP_047844656.1">
    <property type="nucleotide sequence ID" value="XM_047988658.1"/>
</dbReference>
<evidence type="ECO:0000313" key="2">
    <source>
        <dbReference type="EMBL" id="UNI21175.1"/>
    </source>
</evidence>
<dbReference type="EMBL" id="CP086359">
    <property type="protein sequence ID" value="UNI21175.1"/>
    <property type="molecule type" value="Genomic_DNA"/>
</dbReference>
<feature type="region of interest" description="Disordered" evidence="1">
    <location>
        <begin position="1"/>
        <end position="38"/>
    </location>
</feature>
<evidence type="ECO:0000256" key="1">
    <source>
        <dbReference type="SAM" id="MobiDB-lite"/>
    </source>
</evidence>
<proteinExistence type="predicted"/>
<dbReference type="Proteomes" id="UP000829364">
    <property type="component" value="Chromosome 6"/>
</dbReference>
<protein>
    <submittedName>
        <fullName evidence="2">Uncharacterized protein</fullName>
    </submittedName>
</protein>
<accession>A0A9Q8QK54</accession>
<evidence type="ECO:0000313" key="3">
    <source>
        <dbReference type="Proteomes" id="UP000829364"/>
    </source>
</evidence>
<organism evidence="2 3">
    <name type="scientific">Purpureocillium takamizusanense</name>
    <dbReference type="NCBI Taxonomy" id="2060973"/>
    <lineage>
        <taxon>Eukaryota</taxon>
        <taxon>Fungi</taxon>
        <taxon>Dikarya</taxon>
        <taxon>Ascomycota</taxon>
        <taxon>Pezizomycotina</taxon>
        <taxon>Sordariomycetes</taxon>
        <taxon>Hypocreomycetidae</taxon>
        <taxon>Hypocreales</taxon>
        <taxon>Ophiocordycipitaceae</taxon>
        <taxon>Purpureocillium</taxon>
    </lineage>
</organism>
<feature type="compositionally biased region" description="Basic residues" evidence="1">
    <location>
        <begin position="29"/>
        <end position="38"/>
    </location>
</feature>
<feature type="compositionally biased region" description="Polar residues" evidence="1">
    <location>
        <begin position="1"/>
        <end position="22"/>
    </location>
</feature>
<dbReference type="KEGG" id="ptkz:JDV02_007188"/>
<name>A0A9Q8QK54_9HYPO</name>